<reference evidence="1 2" key="1">
    <citation type="submission" date="2022-12" db="EMBL/GenBank/DDBJ databases">
        <title>Chromosome-scale assembly of the Ensete ventricosum genome.</title>
        <authorList>
            <person name="Dussert Y."/>
            <person name="Stocks J."/>
            <person name="Wendawek A."/>
            <person name="Woldeyes F."/>
            <person name="Nichols R.A."/>
            <person name="Borrell J.S."/>
        </authorList>
    </citation>
    <scope>NUCLEOTIDE SEQUENCE [LARGE SCALE GENOMIC DNA]</scope>
    <source>
        <strain evidence="2">cv. Maze</strain>
        <tissue evidence="1">Seeds</tissue>
    </source>
</reference>
<comment type="caution">
    <text evidence="1">The sequence shown here is derived from an EMBL/GenBank/DDBJ whole genome shotgun (WGS) entry which is preliminary data.</text>
</comment>
<evidence type="ECO:0008006" key="3">
    <source>
        <dbReference type="Google" id="ProtNLM"/>
    </source>
</evidence>
<dbReference type="SUPFAM" id="SSF52058">
    <property type="entry name" value="L domain-like"/>
    <property type="match status" value="1"/>
</dbReference>
<sequence>MDVPSYINIGGWFIQVIFDKFLSSKLQTWAANSGIGNDLDKLRVVRIRSVLSSAEKTQSDGMVGWIKELRDVAYDCRRPSRRVRISPPSRATGRSFFQVQNKEFVTLYGMHDPLHHLAQSVSGDECIRVEDDDEPTNIPPSVRHLSIKAEKLVMVTDVYHHHHLHTLRTLIAFSGVLRSGLHDALLEDVLRDLKHVRVLDLSHCKMDNLPLPESFVNFDSVFAGISV</sequence>
<dbReference type="Proteomes" id="UP001222027">
    <property type="component" value="Unassembled WGS sequence"/>
</dbReference>
<gene>
    <name evidence="1" type="ORF">OPV22_004286</name>
</gene>
<name>A0AAV8S312_ENSVE</name>
<dbReference type="AlphaFoldDB" id="A0AAV8S312"/>
<evidence type="ECO:0000313" key="1">
    <source>
        <dbReference type="EMBL" id="KAJ8513852.1"/>
    </source>
</evidence>
<dbReference type="EMBL" id="JAQQAF010000001">
    <property type="protein sequence ID" value="KAJ8513852.1"/>
    <property type="molecule type" value="Genomic_DNA"/>
</dbReference>
<keyword evidence="2" id="KW-1185">Reference proteome</keyword>
<proteinExistence type="predicted"/>
<evidence type="ECO:0000313" key="2">
    <source>
        <dbReference type="Proteomes" id="UP001222027"/>
    </source>
</evidence>
<organism evidence="1 2">
    <name type="scientific">Ensete ventricosum</name>
    <name type="common">Abyssinian banana</name>
    <name type="synonym">Musa ensete</name>
    <dbReference type="NCBI Taxonomy" id="4639"/>
    <lineage>
        <taxon>Eukaryota</taxon>
        <taxon>Viridiplantae</taxon>
        <taxon>Streptophyta</taxon>
        <taxon>Embryophyta</taxon>
        <taxon>Tracheophyta</taxon>
        <taxon>Spermatophyta</taxon>
        <taxon>Magnoliopsida</taxon>
        <taxon>Liliopsida</taxon>
        <taxon>Zingiberales</taxon>
        <taxon>Musaceae</taxon>
        <taxon>Ensete</taxon>
    </lineage>
</organism>
<protein>
    <recommendedName>
        <fullName evidence="3">Rx N-terminal domain-containing protein</fullName>
    </recommendedName>
</protein>
<accession>A0AAV8S312</accession>